<protein>
    <submittedName>
        <fullName evidence="1">Uncharacterized protein</fullName>
    </submittedName>
</protein>
<dbReference type="AlphaFoldDB" id="A0A3S9QMQ6"/>
<name>A0A3S9QMQ6_9ACTO</name>
<dbReference type="EMBL" id="CP033905">
    <property type="protein sequence ID" value="AZR07229.1"/>
    <property type="molecule type" value="Genomic_DNA"/>
</dbReference>
<organism evidence="1 2">
    <name type="scientific">Trueperella pyogenes</name>
    <dbReference type="NCBI Taxonomy" id="1661"/>
    <lineage>
        <taxon>Bacteria</taxon>
        <taxon>Bacillati</taxon>
        <taxon>Actinomycetota</taxon>
        <taxon>Actinomycetes</taxon>
        <taxon>Actinomycetales</taxon>
        <taxon>Actinomycetaceae</taxon>
        <taxon>Trueperella</taxon>
    </lineage>
</organism>
<reference evidence="1 2" key="1">
    <citation type="submission" date="2018-11" db="EMBL/GenBank/DDBJ databases">
        <title>Multidrug-resistant genes are associated with an 42-kb island TGI1 carrying a complex class 1 integron in a Trueperella pyogenes.</title>
        <authorList>
            <person name="Dong W."/>
        </authorList>
    </citation>
    <scope>NUCLEOTIDE SEQUENCE [LARGE SCALE GENOMIC DNA]</scope>
    <source>
        <strain evidence="1 2">TP4</strain>
    </source>
</reference>
<gene>
    <name evidence="1" type="ORF">EBQ10_07945</name>
</gene>
<accession>A0A3S9QMQ6</accession>
<evidence type="ECO:0000313" key="1">
    <source>
        <dbReference type="EMBL" id="AZR07229.1"/>
    </source>
</evidence>
<sequence>MLRLVEGREFWPSVGGYRQRGALDTLGEMGQYFMVEEMNFVAKLQPNMLQEFKQQYCKS</sequence>
<evidence type="ECO:0000313" key="2">
    <source>
        <dbReference type="Proteomes" id="UP000275951"/>
    </source>
</evidence>
<proteinExistence type="predicted"/>
<dbReference type="Proteomes" id="UP000275951">
    <property type="component" value="Chromosome"/>
</dbReference>